<evidence type="ECO:0000313" key="1">
    <source>
        <dbReference type="RefSeq" id="XP_028130998.1"/>
    </source>
</evidence>
<protein>
    <submittedName>
        <fullName evidence="1">Uncharacterized protein LOC114326770 isoform X1</fullName>
    </submittedName>
</protein>
<sequence>MASSPNFPKDYTYAWGDTTSDEIITVKVKEISDEITAKEWIQKWSEATLMTWRVMRTYPNSGKINVYKVDLRCQHNIDKRTQGIRSTKNTNCPVTLSIVLRNFWK</sequence>
<proteinExistence type="predicted"/>
<organism evidence="1">
    <name type="scientific">Diabrotica virgifera virgifera</name>
    <name type="common">western corn rootworm</name>
    <dbReference type="NCBI Taxonomy" id="50390"/>
    <lineage>
        <taxon>Eukaryota</taxon>
        <taxon>Metazoa</taxon>
        <taxon>Ecdysozoa</taxon>
        <taxon>Arthropoda</taxon>
        <taxon>Hexapoda</taxon>
        <taxon>Insecta</taxon>
        <taxon>Pterygota</taxon>
        <taxon>Neoptera</taxon>
        <taxon>Endopterygota</taxon>
        <taxon>Coleoptera</taxon>
        <taxon>Polyphaga</taxon>
        <taxon>Cucujiformia</taxon>
        <taxon>Chrysomeloidea</taxon>
        <taxon>Chrysomelidae</taxon>
        <taxon>Galerucinae</taxon>
        <taxon>Diabroticina</taxon>
        <taxon>Diabroticites</taxon>
        <taxon>Diabrotica</taxon>
    </lineage>
</organism>
<accession>A0A6P7FC00</accession>
<dbReference type="PANTHER" id="PTHR35385:SF2">
    <property type="entry name" value="PROTEIN B, PUTATIVE-RELATED"/>
    <property type="match status" value="1"/>
</dbReference>
<gene>
    <name evidence="1" type="primary">LOC114326770</name>
</gene>
<dbReference type="PANTHER" id="PTHR35385">
    <property type="entry name" value="PROTEIN B, PUTATIVE-RELATED-RELATED"/>
    <property type="match status" value="1"/>
</dbReference>
<dbReference type="RefSeq" id="XP_028130998.1">
    <property type="nucleotide sequence ID" value="XM_028275197.1"/>
</dbReference>
<reference evidence="1" key="1">
    <citation type="submission" date="2025-08" db="UniProtKB">
        <authorList>
            <consortium name="RefSeq"/>
        </authorList>
    </citation>
    <scope>IDENTIFICATION</scope>
    <source>
        <tissue evidence="1">Whole insect</tissue>
    </source>
</reference>
<dbReference type="AlphaFoldDB" id="A0A6P7FC00"/>
<name>A0A6P7FC00_DIAVI</name>
<dbReference type="InParanoid" id="A0A6P7FC00"/>